<evidence type="ECO:0000313" key="5">
    <source>
        <dbReference type="EMBL" id="GER91135.1"/>
    </source>
</evidence>
<evidence type="ECO:0000313" key="6">
    <source>
        <dbReference type="Proteomes" id="UP000326912"/>
    </source>
</evidence>
<accession>A0A5J4KTB1</accession>
<dbReference type="Proteomes" id="UP000326912">
    <property type="component" value="Unassembled WGS sequence"/>
</dbReference>
<evidence type="ECO:0000256" key="4">
    <source>
        <dbReference type="PIRSR" id="PIRSR602678-1"/>
    </source>
</evidence>
<dbReference type="GO" id="GO:0005737">
    <property type="term" value="C:cytoplasm"/>
    <property type="evidence" value="ECO:0007669"/>
    <property type="project" value="TreeGrafter"/>
</dbReference>
<dbReference type="PANTHER" id="PTHR13799:SF14">
    <property type="entry name" value="GTP CYCLOHYDROLASE 1 TYPE 2 HOMOLOG"/>
    <property type="match status" value="1"/>
</dbReference>
<comment type="caution">
    <text evidence="5">The sequence shown here is derived from an EMBL/GenBank/DDBJ whole genome shotgun (WGS) entry which is preliminary data.</text>
</comment>
<dbReference type="InterPro" id="IPR002678">
    <property type="entry name" value="DUF34/NIF3"/>
</dbReference>
<feature type="binding site" evidence="4">
    <location>
        <position position="210"/>
    </location>
    <ligand>
        <name>a divalent metal cation</name>
        <dbReference type="ChEBI" id="CHEBI:60240"/>
        <label>1</label>
    </ligand>
</feature>
<dbReference type="PANTHER" id="PTHR13799">
    <property type="entry name" value="NGG1 INTERACTING FACTOR 3"/>
    <property type="match status" value="1"/>
</dbReference>
<keyword evidence="6" id="KW-1185">Reference proteome</keyword>
<comment type="similarity">
    <text evidence="1">Belongs to the GTP cyclohydrolase I type 2/NIF3 family.</text>
</comment>
<dbReference type="SUPFAM" id="SSF102705">
    <property type="entry name" value="NIF3 (NGG1p interacting factor 3)-like"/>
    <property type="match status" value="1"/>
</dbReference>
<dbReference type="InterPro" id="IPR036069">
    <property type="entry name" value="DUF34/NIF3_sf"/>
</dbReference>
<evidence type="ECO:0000256" key="3">
    <source>
        <dbReference type="ARBA" id="ARBA00022723"/>
    </source>
</evidence>
<gene>
    <name evidence="5" type="ORF">KDW_52970</name>
</gene>
<feature type="binding site" evidence="4">
    <location>
        <position position="206"/>
    </location>
    <ligand>
        <name>a divalent metal cation</name>
        <dbReference type="ChEBI" id="CHEBI:60240"/>
        <label>1</label>
    </ligand>
</feature>
<reference evidence="5 6" key="1">
    <citation type="submission" date="2019-10" db="EMBL/GenBank/DDBJ databases">
        <title>Dictyobacter vulcani sp. nov., within the class Ktedonobacteria, isolated from soil of volcanic Mt. Zao.</title>
        <authorList>
            <person name="Zheng Y."/>
            <person name="Wang C.M."/>
            <person name="Sakai Y."/>
            <person name="Abe K."/>
            <person name="Yokota A."/>
            <person name="Yabe S."/>
        </authorList>
    </citation>
    <scope>NUCLEOTIDE SEQUENCE [LARGE SCALE GENOMIC DNA]</scope>
    <source>
        <strain evidence="5 6">W12</strain>
    </source>
</reference>
<dbReference type="RefSeq" id="WP_151758811.1">
    <property type="nucleotide sequence ID" value="NZ_BKZW01000003.1"/>
</dbReference>
<feature type="binding site" evidence="4">
    <location>
        <position position="89"/>
    </location>
    <ligand>
        <name>a divalent metal cation</name>
        <dbReference type="ChEBI" id="CHEBI:60240"/>
        <label>1</label>
    </ligand>
</feature>
<keyword evidence="3 4" id="KW-0479">Metal-binding</keyword>
<sequence>MSYPTLEAIASFLDQQLEVMRFLDDQHGIYRSGQNPVRRIGLVIEPWPEIGHWIDEQELDALFLHRPWKIDAMLLPARIGMLAYHLSFDLALTFGYNPRLATQLGMYRPIPFAFRDTIPYGMFGDIPRVALNTITTTLTDIFAVQPAMHQKQIKDIQRIAVVGAMNDQLIREAAASDVQLYITGQFRPAARRAVQETGITVAIIGHTAGEQWGLHALSTLLRERWPEMECIVAVYPL</sequence>
<dbReference type="Pfam" id="PF01784">
    <property type="entry name" value="DUF34_NIF3"/>
    <property type="match status" value="1"/>
</dbReference>
<dbReference type="GO" id="GO:0046872">
    <property type="term" value="F:metal ion binding"/>
    <property type="evidence" value="ECO:0007669"/>
    <property type="project" value="UniProtKB-KW"/>
</dbReference>
<evidence type="ECO:0000256" key="2">
    <source>
        <dbReference type="ARBA" id="ARBA00022112"/>
    </source>
</evidence>
<dbReference type="EMBL" id="BKZW01000003">
    <property type="protein sequence ID" value="GER91135.1"/>
    <property type="molecule type" value="Genomic_DNA"/>
</dbReference>
<dbReference type="Gene3D" id="3.40.1390.30">
    <property type="entry name" value="NIF3 (NGG1p interacting factor 3)-like"/>
    <property type="match status" value="2"/>
</dbReference>
<organism evidence="5 6">
    <name type="scientific">Dictyobacter vulcani</name>
    <dbReference type="NCBI Taxonomy" id="2607529"/>
    <lineage>
        <taxon>Bacteria</taxon>
        <taxon>Bacillati</taxon>
        <taxon>Chloroflexota</taxon>
        <taxon>Ktedonobacteria</taxon>
        <taxon>Ktedonobacterales</taxon>
        <taxon>Dictyobacteraceae</taxon>
        <taxon>Dictyobacter</taxon>
    </lineage>
</organism>
<evidence type="ECO:0000256" key="1">
    <source>
        <dbReference type="ARBA" id="ARBA00006964"/>
    </source>
</evidence>
<protein>
    <recommendedName>
        <fullName evidence="2">GTP cyclohydrolase 1 type 2 homolog</fullName>
    </recommendedName>
</protein>
<proteinExistence type="inferred from homology"/>
<dbReference type="AlphaFoldDB" id="A0A5J4KTB1"/>
<name>A0A5J4KTB1_9CHLR</name>